<organism evidence="2">
    <name type="scientific">marine metagenome</name>
    <dbReference type="NCBI Taxonomy" id="408172"/>
    <lineage>
        <taxon>unclassified sequences</taxon>
        <taxon>metagenomes</taxon>
        <taxon>ecological metagenomes</taxon>
    </lineage>
</organism>
<name>A0A382WWT9_9ZZZZ</name>
<dbReference type="Gene3D" id="3.30.530.20">
    <property type="match status" value="1"/>
</dbReference>
<keyword evidence="1" id="KW-0812">Transmembrane</keyword>
<reference evidence="2" key="1">
    <citation type="submission" date="2018-05" db="EMBL/GenBank/DDBJ databases">
        <authorList>
            <person name="Lanie J.A."/>
            <person name="Ng W.-L."/>
            <person name="Kazmierczak K.M."/>
            <person name="Andrzejewski T.M."/>
            <person name="Davidsen T.M."/>
            <person name="Wayne K.J."/>
            <person name="Tettelin H."/>
            <person name="Glass J.I."/>
            <person name="Rusch D."/>
            <person name="Podicherti R."/>
            <person name="Tsui H.-C.T."/>
            <person name="Winkler M.E."/>
        </authorList>
    </citation>
    <scope>NUCLEOTIDE SEQUENCE</scope>
</reference>
<gene>
    <name evidence="2" type="ORF">METZ01_LOCUS415315</name>
</gene>
<keyword evidence="1" id="KW-0472">Membrane</keyword>
<evidence type="ECO:0000313" key="2">
    <source>
        <dbReference type="EMBL" id="SVD62461.1"/>
    </source>
</evidence>
<feature type="transmembrane region" description="Helical" evidence="1">
    <location>
        <begin position="7"/>
        <end position="26"/>
    </location>
</feature>
<dbReference type="SUPFAM" id="SSF55961">
    <property type="entry name" value="Bet v1-like"/>
    <property type="match status" value="1"/>
</dbReference>
<dbReference type="InterPro" id="IPR023393">
    <property type="entry name" value="START-like_dom_sf"/>
</dbReference>
<keyword evidence="1" id="KW-1133">Transmembrane helix</keyword>
<protein>
    <submittedName>
        <fullName evidence="2">Uncharacterized protein</fullName>
    </submittedName>
</protein>
<feature type="non-terminal residue" evidence="2">
    <location>
        <position position="263"/>
    </location>
</feature>
<evidence type="ECO:0000256" key="1">
    <source>
        <dbReference type="SAM" id="Phobius"/>
    </source>
</evidence>
<proteinExistence type="predicted"/>
<accession>A0A382WWT9</accession>
<sequence>MNKTNKWIVCFYIFLAAAIPASFIYIDSTFGCEDFYTKVQCETPGYFSTTSAVEDVDGFAIALWGSGGLTYEPTDDKDWVRPTLQFAHPKLNEVEIEGEYNIGKEVLFNTMADVENYPTILPKNVLSVVIIEQEPNVILAEETMINQGIKVELLAKHTIIPYERHTVEIMSGDAEGTKITQIFRGDESSTKLSTKIQLKLHGLLSPFYFFPKDQFSHAMNTVNSSFVNYSAGFDSDYDKIVDEVYREILLRPADNLALEHWSP</sequence>
<dbReference type="AlphaFoldDB" id="A0A382WWT9"/>
<dbReference type="EMBL" id="UINC01162613">
    <property type="protein sequence ID" value="SVD62461.1"/>
    <property type="molecule type" value="Genomic_DNA"/>
</dbReference>